<dbReference type="AlphaFoldDB" id="H0QVI1"/>
<keyword evidence="3 7" id="KW-0285">Flavoprotein</keyword>
<dbReference type="EMBL" id="BAEH01000015">
    <property type="protein sequence ID" value="GAB16858.1"/>
    <property type="molecule type" value="Genomic_DNA"/>
</dbReference>
<feature type="domain" description="Acyl-CoA dehydrogenase/oxidase N-terminal" evidence="10">
    <location>
        <begin position="11"/>
        <end position="122"/>
    </location>
</feature>
<dbReference type="OrthoDB" id="8876745at2"/>
<comment type="caution">
    <text evidence="11">The sequence shown here is derived from an EMBL/GenBank/DDBJ whole genome shotgun (WGS) entry which is preliminary data.</text>
</comment>
<dbReference type="InterPro" id="IPR037069">
    <property type="entry name" value="AcylCoA_DH/ox_N_sf"/>
</dbReference>
<dbReference type="Pfam" id="PF02771">
    <property type="entry name" value="Acyl-CoA_dh_N"/>
    <property type="match status" value="1"/>
</dbReference>
<protein>
    <submittedName>
        <fullName evidence="11">Putative acyl-CoA dehydrogenase</fullName>
    </submittedName>
</protein>
<evidence type="ECO:0000256" key="3">
    <source>
        <dbReference type="ARBA" id="ARBA00022630"/>
    </source>
</evidence>
<evidence type="ECO:0000256" key="1">
    <source>
        <dbReference type="ARBA" id="ARBA00001974"/>
    </source>
</evidence>
<dbReference type="GO" id="GO:0033539">
    <property type="term" value="P:fatty acid beta-oxidation using acyl-CoA dehydrogenase"/>
    <property type="evidence" value="ECO:0007669"/>
    <property type="project" value="TreeGrafter"/>
</dbReference>
<evidence type="ECO:0000259" key="9">
    <source>
        <dbReference type="Pfam" id="PF02770"/>
    </source>
</evidence>
<keyword evidence="5 7" id="KW-0560">Oxidoreductase</keyword>
<dbReference type="Gene3D" id="1.10.540.10">
    <property type="entry name" value="Acyl-CoA dehydrogenase/oxidase, N-terminal domain"/>
    <property type="match status" value="1"/>
</dbReference>
<evidence type="ECO:0000259" key="10">
    <source>
        <dbReference type="Pfam" id="PF02771"/>
    </source>
</evidence>
<organism evidence="11 12">
    <name type="scientific">Gordonia effusa NBRC 100432</name>
    <dbReference type="NCBI Taxonomy" id="1077974"/>
    <lineage>
        <taxon>Bacteria</taxon>
        <taxon>Bacillati</taxon>
        <taxon>Actinomycetota</taxon>
        <taxon>Actinomycetes</taxon>
        <taxon>Mycobacteriales</taxon>
        <taxon>Gordoniaceae</taxon>
        <taxon>Gordonia</taxon>
    </lineage>
</organism>
<dbReference type="FunFam" id="2.40.110.10:FF:000002">
    <property type="entry name" value="Acyl-CoA dehydrogenase fadE12"/>
    <property type="match status" value="1"/>
</dbReference>
<dbReference type="InterPro" id="IPR036250">
    <property type="entry name" value="AcylCo_DH-like_C"/>
</dbReference>
<evidence type="ECO:0000313" key="11">
    <source>
        <dbReference type="EMBL" id="GAB16858.1"/>
    </source>
</evidence>
<dbReference type="eggNOG" id="COG1960">
    <property type="taxonomic scope" value="Bacteria"/>
</dbReference>
<dbReference type="InterPro" id="IPR046373">
    <property type="entry name" value="Acyl-CoA_Oxase/DH_mid-dom_sf"/>
</dbReference>
<dbReference type="InterPro" id="IPR006091">
    <property type="entry name" value="Acyl-CoA_Oxase/DH_mid-dom"/>
</dbReference>
<dbReference type="InterPro" id="IPR009100">
    <property type="entry name" value="AcylCoA_DH/oxidase_NM_dom_sf"/>
</dbReference>
<evidence type="ECO:0000256" key="4">
    <source>
        <dbReference type="ARBA" id="ARBA00022827"/>
    </source>
</evidence>
<comment type="catalytic activity">
    <reaction evidence="6">
        <text>a 2,3-saturated acyl-CoA + A = a 2,3-dehydroacyl-CoA + AH2</text>
        <dbReference type="Rhea" id="RHEA:48608"/>
        <dbReference type="ChEBI" id="CHEBI:13193"/>
        <dbReference type="ChEBI" id="CHEBI:17499"/>
        <dbReference type="ChEBI" id="CHEBI:60015"/>
        <dbReference type="ChEBI" id="CHEBI:65111"/>
    </reaction>
</comment>
<dbReference type="Proteomes" id="UP000035034">
    <property type="component" value="Unassembled WGS sequence"/>
</dbReference>
<dbReference type="STRING" id="1077974.GOEFS_015_00550"/>
<evidence type="ECO:0000259" key="8">
    <source>
        <dbReference type="Pfam" id="PF00441"/>
    </source>
</evidence>
<dbReference type="GO" id="GO:0005737">
    <property type="term" value="C:cytoplasm"/>
    <property type="evidence" value="ECO:0007669"/>
    <property type="project" value="TreeGrafter"/>
</dbReference>
<evidence type="ECO:0000313" key="12">
    <source>
        <dbReference type="Proteomes" id="UP000035034"/>
    </source>
</evidence>
<reference evidence="11 12" key="1">
    <citation type="submission" date="2011-12" db="EMBL/GenBank/DDBJ databases">
        <title>Whole genome shotgun sequence of Gordonia effusa NBRC 100432.</title>
        <authorList>
            <person name="Yoshida I."/>
            <person name="Takarada H."/>
            <person name="Hosoyama A."/>
            <person name="Tsuchikane K."/>
            <person name="Katsumata H."/>
            <person name="Yamazaki S."/>
            <person name="Fujita N."/>
        </authorList>
    </citation>
    <scope>NUCLEOTIDE SEQUENCE [LARGE SCALE GENOMIC DNA]</scope>
    <source>
        <strain evidence="11 12">NBRC 100432</strain>
    </source>
</reference>
<evidence type="ECO:0000256" key="2">
    <source>
        <dbReference type="ARBA" id="ARBA00009347"/>
    </source>
</evidence>
<keyword evidence="4 7" id="KW-0274">FAD</keyword>
<dbReference type="InterPro" id="IPR013786">
    <property type="entry name" value="AcylCoA_DH/ox_N"/>
</dbReference>
<dbReference type="Gene3D" id="1.20.140.10">
    <property type="entry name" value="Butyryl-CoA Dehydrogenase, subunit A, domain 3"/>
    <property type="match status" value="1"/>
</dbReference>
<evidence type="ECO:0000256" key="6">
    <source>
        <dbReference type="ARBA" id="ARBA00052546"/>
    </source>
</evidence>
<accession>H0QVI1</accession>
<name>H0QVI1_9ACTN</name>
<evidence type="ECO:0000256" key="7">
    <source>
        <dbReference type="RuleBase" id="RU362125"/>
    </source>
</evidence>
<dbReference type="Gene3D" id="2.40.110.10">
    <property type="entry name" value="Butyryl-CoA Dehydrogenase, subunit A, domain 2"/>
    <property type="match status" value="1"/>
</dbReference>
<feature type="domain" description="Acyl-CoA dehydrogenase/oxidase C-terminal" evidence="8">
    <location>
        <begin position="236"/>
        <end position="385"/>
    </location>
</feature>
<dbReference type="Pfam" id="PF02770">
    <property type="entry name" value="Acyl-CoA_dh_M"/>
    <property type="match status" value="1"/>
</dbReference>
<dbReference type="RefSeq" id="WP_007316196.1">
    <property type="nucleotide sequence ID" value="NZ_BAEH01000015.1"/>
</dbReference>
<dbReference type="SUPFAM" id="SSF56645">
    <property type="entry name" value="Acyl-CoA dehydrogenase NM domain-like"/>
    <property type="match status" value="1"/>
</dbReference>
<dbReference type="Pfam" id="PF00441">
    <property type="entry name" value="Acyl-CoA_dh_1"/>
    <property type="match status" value="1"/>
</dbReference>
<dbReference type="PANTHER" id="PTHR48083">
    <property type="entry name" value="MEDIUM-CHAIN SPECIFIC ACYL-COA DEHYDROGENASE, MITOCHONDRIAL-RELATED"/>
    <property type="match status" value="1"/>
</dbReference>
<sequence length="394" mass="43879">MTALTPSTDLDDLTTRMRAFINDEVIPAEPRLIHEEHSDAITLDGLRRRAKDLGLWALGHPADVGGGGLPFLDFVYLNEIIGRSEFGQLAVGSVSMQDTLMFYKHGTPEQKQRWIPPMVAGDIFPSVGLTEPEVAGSDPTLIATRADLDGDTWIINGHKWFTTGAAQAAYCSVFARTESDDVPRHSRVTAFIVPTDTPGFEIVRSIPTMGHDPSDHYEIRLTDVRVPASNILGERGKGFIVAQDRLGAGRIFHGMRWLGQAQRAFELMCDRANTRFAHGSLLAEKGEIHRYIAESAAEIHAARLMTLDAARQIDSGEDFRVQVGLVKFWCARMLHNVVDRAIQVHGALGLTADTPLERMYRQARYARVYDGPDEVHRMSTARRMLKDPEAVPWR</sequence>
<proteinExistence type="inferred from homology"/>
<dbReference type="InterPro" id="IPR050741">
    <property type="entry name" value="Acyl-CoA_dehydrogenase"/>
</dbReference>
<dbReference type="GO" id="GO:0003995">
    <property type="term" value="F:acyl-CoA dehydrogenase activity"/>
    <property type="evidence" value="ECO:0007669"/>
    <property type="project" value="TreeGrafter"/>
</dbReference>
<dbReference type="GO" id="GO:0050660">
    <property type="term" value="F:flavin adenine dinucleotide binding"/>
    <property type="evidence" value="ECO:0007669"/>
    <property type="project" value="InterPro"/>
</dbReference>
<comment type="cofactor">
    <cofactor evidence="1 7">
        <name>FAD</name>
        <dbReference type="ChEBI" id="CHEBI:57692"/>
    </cofactor>
</comment>
<keyword evidence="12" id="KW-1185">Reference proteome</keyword>
<dbReference type="SUPFAM" id="SSF47203">
    <property type="entry name" value="Acyl-CoA dehydrogenase C-terminal domain-like"/>
    <property type="match status" value="1"/>
</dbReference>
<comment type="similarity">
    <text evidence="2 7">Belongs to the acyl-CoA dehydrogenase family.</text>
</comment>
<feature type="domain" description="Acyl-CoA oxidase/dehydrogenase middle" evidence="9">
    <location>
        <begin position="127"/>
        <end position="224"/>
    </location>
</feature>
<evidence type="ECO:0000256" key="5">
    <source>
        <dbReference type="ARBA" id="ARBA00023002"/>
    </source>
</evidence>
<dbReference type="InterPro" id="IPR009075">
    <property type="entry name" value="AcylCo_DH/oxidase_C"/>
</dbReference>
<gene>
    <name evidence="11" type="ORF">GOEFS_015_00550</name>
</gene>